<proteinExistence type="predicted"/>
<evidence type="ECO:0000313" key="1">
    <source>
        <dbReference type="EMBL" id="JAH55068.1"/>
    </source>
</evidence>
<dbReference type="AlphaFoldDB" id="A0A0E9TQQ4"/>
<organism evidence="1">
    <name type="scientific">Anguilla anguilla</name>
    <name type="common">European freshwater eel</name>
    <name type="synonym">Muraena anguilla</name>
    <dbReference type="NCBI Taxonomy" id="7936"/>
    <lineage>
        <taxon>Eukaryota</taxon>
        <taxon>Metazoa</taxon>
        <taxon>Chordata</taxon>
        <taxon>Craniata</taxon>
        <taxon>Vertebrata</taxon>
        <taxon>Euteleostomi</taxon>
        <taxon>Actinopterygii</taxon>
        <taxon>Neopterygii</taxon>
        <taxon>Teleostei</taxon>
        <taxon>Anguilliformes</taxon>
        <taxon>Anguillidae</taxon>
        <taxon>Anguilla</taxon>
    </lineage>
</organism>
<name>A0A0E9TQQ4_ANGAN</name>
<accession>A0A0E9TQQ4</accession>
<reference evidence="1" key="1">
    <citation type="submission" date="2014-11" db="EMBL/GenBank/DDBJ databases">
        <authorList>
            <person name="Amaro Gonzalez C."/>
        </authorList>
    </citation>
    <scope>NUCLEOTIDE SEQUENCE</scope>
</reference>
<reference evidence="1" key="2">
    <citation type="journal article" date="2015" name="Fish Shellfish Immunol.">
        <title>Early steps in the European eel (Anguilla anguilla)-Vibrio vulnificus interaction in the gills: Role of the RtxA13 toxin.</title>
        <authorList>
            <person name="Callol A."/>
            <person name="Pajuelo D."/>
            <person name="Ebbesson L."/>
            <person name="Teles M."/>
            <person name="MacKenzie S."/>
            <person name="Amaro C."/>
        </authorList>
    </citation>
    <scope>NUCLEOTIDE SEQUENCE</scope>
</reference>
<dbReference type="EMBL" id="GBXM01053509">
    <property type="protein sequence ID" value="JAH55068.1"/>
    <property type="molecule type" value="Transcribed_RNA"/>
</dbReference>
<protein>
    <submittedName>
        <fullName evidence="1">Uncharacterized protein</fullName>
    </submittedName>
</protein>
<sequence length="33" mass="3332">MAGKGYVQHGGLGAGEKVFGFLSVPVPCLSVLI</sequence>